<dbReference type="AlphaFoldDB" id="F1A5K4"/>
<dbReference type="VEuPathDB" id="AmoebaDB:DICPUDRAFT_160041"/>
<dbReference type="KEGG" id="dpp:DICPUDRAFT_160041"/>
<dbReference type="RefSeq" id="XP_003294948.1">
    <property type="nucleotide sequence ID" value="XM_003294900.1"/>
</dbReference>
<evidence type="ECO:0000313" key="2">
    <source>
        <dbReference type="Proteomes" id="UP000001064"/>
    </source>
</evidence>
<protein>
    <submittedName>
        <fullName evidence="1">Uncharacterized protein</fullName>
    </submittedName>
</protein>
<name>F1A5K4_DICPU</name>
<proteinExistence type="predicted"/>
<sequence>MKEENKIKNQFKKIRNQQNKLIKYHKLNSIKEHIQIMEKILLFLKNRNIIYKTVIKTIRTSIESIKACIQILKENKIGNQKEELIQYHKIKSIKEHIKIIKSKLLFLKNGNTDETSNLAISESIESIKSTKKCIKILEELLIFHNL</sequence>
<dbReference type="EMBL" id="GL871608">
    <property type="protein sequence ID" value="EGC28527.1"/>
    <property type="molecule type" value="Genomic_DNA"/>
</dbReference>
<dbReference type="Proteomes" id="UP000001064">
    <property type="component" value="Unassembled WGS sequence"/>
</dbReference>
<dbReference type="GeneID" id="10510748"/>
<keyword evidence="2" id="KW-1185">Reference proteome</keyword>
<accession>F1A5K4</accession>
<gene>
    <name evidence="1" type="ORF">DICPUDRAFT_160041</name>
</gene>
<organism evidence="1 2">
    <name type="scientific">Dictyostelium purpureum</name>
    <name type="common">Slime mold</name>
    <dbReference type="NCBI Taxonomy" id="5786"/>
    <lineage>
        <taxon>Eukaryota</taxon>
        <taxon>Amoebozoa</taxon>
        <taxon>Evosea</taxon>
        <taxon>Eumycetozoa</taxon>
        <taxon>Dictyostelia</taxon>
        <taxon>Dictyosteliales</taxon>
        <taxon>Dictyosteliaceae</taxon>
        <taxon>Dictyostelium</taxon>
    </lineage>
</organism>
<reference evidence="2" key="1">
    <citation type="journal article" date="2011" name="Genome Biol.">
        <title>Comparative genomics of the social amoebae Dictyostelium discoideum and Dictyostelium purpureum.</title>
        <authorList>
            <consortium name="US DOE Joint Genome Institute (JGI-PGF)"/>
            <person name="Sucgang R."/>
            <person name="Kuo A."/>
            <person name="Tian X."/>
            <person name="Salerno W."/>
            <person name="Parikh A."/>
            <person name="Feasley C.L."/>
            <person name="Dalin E."/>
            <person name="Tu H."/>
            <person name="Huang E."/>
            <person name="Barry K."/>
            <person name="Lindquist E."/>
            <person name="Shapiro H."/>
            <person name="Bruce D."/>
            <person name="Schmutz J."/>
            <person name="Salamov A."/>
            <person name="Fey P."/>
            <person name="Gaudet P."/>
            <person name="Anjard C."/>
            <person name="Babu M.M."/>
            <person name="Basu S."/>
            <person name="Bushmanova Y."/>
            <person name="van der Wel H."/>
            <person name="Katoh-Kurasawa M."/>
            <person name="Dinh C."/>
            <person name="Coutinho P.M."/>
            <person name="Saito T."/>
            <person name="Elias M."/>
            <person name="Schaap P."/>
            <person name="Kay R.R."/>
            <person name="Henrissat B."/>
            <person name="Eichinger L."/>
            <person name="Rivero F."/>
            <person name="Putnam N.H."/>
            <person name="West C.M."/>
            <person name="Loomis W.F."/>
            <person name="Chisholm R.L."/>
            <person name="Shaulsky G."/>
            <person name="Strassmann J.E."/>
            <person name="Queller D.C."/>
            <person name="Kuspa A."/>
            <person name="Grigoriev I.V."/>
        </authorList>
    </citation>
    <scope>NUCLEOTIDE SEQUENCE [LARGE SCALE GENOMIC DNA]</scope>
    <source>
        <strain evidence="2">QSDP1</strain>
    </source>
</reference>
<dbReference type="InParanoid" id="F1A5K4"/>
<evidence type="ECO:0000313" key="1">
    <source>
        <dbReference type="EMBL" id="EGC28527.1"/>
    </source>
</evidence>